<dbReference type="InterPro" id="IPR033134">
    <property type="entry name" value="Asp/Glu_racemase_AS_2"/>
</dbReference>
<dbReference type="Proteomes" id="UP000006804">
    <property type="component" value="Chromosome"/>
</dbReference>
<evidence type="ECO:0000256" key="1">
    <source>
        <dbReference type="ARBA" id="ARBA00023235"/>
    </source>
</evidence>
<accession>F7YVG7</accession>
<dbReference type="STRING" id="688269.Theth_0383"/>
<evidence type="ECO:0000313" key="3">
    <source>
        <dbReference type="Proteomes" id="UP000006804"/>
    </source>
</evidence>
<dbReference type="PATRIC" id="fig|688269.3.peg.394"/>
<dbReference type="OrthoDB" id="9801055at2"/>
<dbReference type="KEGG" id="tta:Theth_0383"/>
<evidence type="ECO:0000313" key="2">
    <source>
        <dbReference type="EMBL" id="AEH50478.1"/>
    </source>
</evidence>
<organism evidence="2 3">
    <name type="scientific">Pseudothermotoga thermarum DSM 5069</name>
    <dbReference type="NCBI Taxonomy" id="688269"/>
    <lineage>
        <taxon>Bacteria</taxon>
        <taxon>Thermotogati</taxon>
        <taxon>Thermotogota</taxon>
        <taxon>Thermotogae</taxon>
        <taxon>Thermotogales</taxon>
        <taxon>Thermotogaceae</taxon>
        <taxon>Pseudothermotoga</taxon>
    </lineage>
</organism>
<dbReference type="Pfam" id="PF01177">
    <property type="entry name" value="Asp_Glu_race"/>
    <property type="match status" value="1"/>
</dbReference>
<dbReference type="PANTHER" id="PTHR21198:SF3">
    <property type="entry name" value="GLUTAMATE RACEMASE"/>
    <property type="match status" value="1"/>
</dbReference>
<dbReference type="RefSeq" id="WP_013931701.1">
    <property type="nucleotide sequence ID" value="NC_015707.1"/>
</dbReference>
<keyword evidence="3" id="KW-1185">Reference proteome</keyword>
<dbReference type="EMBL" id="CP002351">
    <property type="protein sequence ID" value="AEH50478.1"/>
    <property type="molecule type" value="Genomic_DNA"/>
</dbReference>
<protein>
    <submittedName>
        <fullName evidence="2">Glutamate racemase</fullName>
        <ecNumber evidence="2">5.1.1.3</ecNumber>
    </submittedName>
</protein>
<dbReference type="SUPFAM" id="SSF53681">
    <property type="entry name" value="Aspartate/glutamate racemase"/>
    <property type="match status" value="2"/>
</dbReference>
<dbReference type="GO" id="GO:0008881">
    <property type="term" value="F:glutamate racemase activity"/>
    <property type="evidence" value="ECO:0007669"/>
    <property type="project" value="UniProtKB-EC"/>
</dbReference>
<dbReference type="eggNOG" id="COG0796">
    <property type="taxonomic scope" value="Bacteria"/>
</dbReference>
<keyword evidence="1 2" id="KW-0413">Isomerase</keyword>
<dbReference type="InterPro" id="IPR001920">
    <property type="entry name" value="Asp/Glu_race"/>
</dbReference>
<dbReference type="PROSITE" id="PS00924">
    <property type="entry name" value="ASP_GLU_RACEMASE_2"/>
    <property type="match status" value="1"/>
</dbReference>
<sequence precursor="true">MRVIGLFDSGVGGLSVLKHLIAKGVAEEYVYVADTAHAPYGTKDQNTIVDICVEIVDFLKSLEVETILAACNTADISLKISHIDFDVPYLGVTDVEFPNLESVAIWGTKAAIESHFHKKIFETKGTKVILEMPLQELVKIVEEGLEDSQFAKDCVDKAVDEVVKAGVENVVLGCTHFSLIVDKLRKRYPKINFVDPAEILAERIAKAVCGFSHPKKITFYITGDEKEFEIKLKRYEHLLQIPYTIVEKTATQVGVHHG</sequence>
<dbReference type="AlphaFoldDB" id="F7YVG7"/>
<dbReference type="HOGENOM" id="CLU_052344_0_2_0"/>
<dbReference type="InterPro" id="IPR015942">
    <property type="entry name" value="Asp/Glu/hydantoin_racemase"/>
</dbReference>
<gene>
    <name evidence="2" type="ORF">Theth_0383</name>
</gene>
<proteinExistence type="predicted"/>
<name>F7YVG7_9THEM</name>
<dbReference type="PANTHER" id="PTHR21198">
    <property type="entry name" value="GLUTAMATE RACEMASE"/>
    <property type="match status" value="1"/>
</dbReference>
<dbReference type="EC" id="5.1.1.3" evidence="2"/>
<dbReference type="Gene3D" id="3.40.50.1860">
    <property type="match status" value="2"/>
</dbReference>
<reference evidence="2 3" key="1">
    <citation type="submission" date="2010-11" db="EMBL/GenBank/DDBJ databases">
        <title>The complete genome of Thermotoga thermarum DSM 5069.</title>
        <authorList>
            <consortium name="US DOE Joint Genome Institute (JGI-PGF)"/>
            <person name="Lucas S."/>
            <person name="Copeland A."/>
            <person name="Lapidus A."/>
            <person name="Bruce D."/>
            <person name="Goodwin L."/>
            <person name="Pitluck S."/>
            <person name="Kyrpides N."/>
            <person name="Mavromatis K."/>
            <person name="Ivanova N."/>
            <person name="Zeytun A."/>
            <person name="Brettin T."/>
            <person name="Detter J.C."/>
            <person name="Tapia R."/>
            <person name="Han C."/>
            <person name="Land M."/>
            <person name="Hauser L."/>
            <person name="Markowitz V."/>
            <person name="Cheng J.-F."/>
            <person name="Hugenholtz P."/>
            <person name="Woyke T."/>
            <person name="Wu D."/>
            <person name="Spring S."/>
            <person name="Schroeder M."/>
            <person name="Brambilla E."/>
            <person name="Klenk H.-P."/>
            <person name="Eisen J.A."/>
        </authorList>
    </citation>
    <scope>NUCLEOTIDE SEQUENCE [LARGE SCALE GENOMIC DNA]</scope>
    <source>
        <strain evidence="2 3">DSM 5069</strain>
    </source>
</reference>